<dbReference type="Pfam" id="PF01627">
    <property type="entry name" value="Hpt"/>
    <property type="match status" value="1"/>
</dbReference>
<dbReference type="GO" id="GO:0000160">
    <property type="term" value="P:phosphorelay signal transduction system"/>
    <property type="evidence" value="ECO:0007669"/>
    <property type="project" value="UniProtKB-KW"/>
</dbReference>
<accession>A0A495WFW2</accession>
<comment type="caution">
    <text evidence="4">The sequence shown here is derived from an EMBL/GenBank/DDBJ whole genome shotgun (WGS) entry which is preliminary data.</text>
</comment>
<protein>
    <submittedName>
        <fullName evidence="4">HPt (Histidine-containing phosphotransfer) domain-containing protein</fullName>
    </submittedName>
</protein>
<gene>
    <name evidence="4" type="ORF">DFR40_0731</name>
</gene>
<dbReference type="EMBL" id="RBXP01000011">
    <property type="protein sequence ID" value="RKT60592.1"/>
    <property type="molecule type" value="Genomic_DNA"/>
</dbReference>
<dbReference type="OrthoDB" id="9182417at2"/>
<keyword evidence="1" id="KW-0902">Two-component regulatory system</keyword>
<dbReference type="Gene3D" id="1.20.120.160">
    <property type="entry name" value="HPT domain"/>
    <property type="match status" value="1"/>
</dbReference>
<dbReference type="Proteomes" id="UP000270626">
    <property type="component" value="Unassembled WGS sequence"/>
</dbReference>
<evidence type="ECO:0000259" key="3">
    <source>
        <dbReference type="PROSITE" id="PS50894"/>
    </source>
</evidence>
<feature type="domain" description="HPt" evidence="3">
    <location>
        <begin position="26"/>
        <end position="127"/>
    </location>
</feature>
<keyword evidence="2" id="KW-0597">Phosphoprotein</keyword>
<evidence type="ECO:0000313" key="5">
    <source>
        <dbReference type="Proteomes" id="UP000270626"/>
    </source>
</evidence>
<evidence type="ECO:0000256" key="1">
    <source>
        <dbReference type="ARBA" id="ARBA00023012"/>
    </source>
</evidence>
<name>A0A495WFW2_9RHOO</name>
<organism evidence="4 5">
    <name type="scientific">Azonexus fungiphilus</name>
    <dbReference type="NCBI Taxonomy" id="146940"/>
    <lineage>
        <taxon>Bacteria</taxon>
        <taxon>Pseudomonadati</taxon>
        <taxon>Pseudomonadota</taxon>
        <taxon>Betaproteobacteria</taxon>
        <taxon>Rhodocyclales</taxon>
        <taxon>Azonexaceae</taxon>
        <taxon>Azonexus</taxon>
    </lineage>
</organism>
<dbReference type="RefSeq" id="WP_121457107.1">
    <property type="nucleotide sequence ID" value="NZ_JAANMQ010000001.1"/>
</dbReference>
<evidence type="ECO:0000313" key="4">
    <source>
        <dbReference type="EMBL" id="RKT60592.1"/>
    </source>
</evidence>
<evidence type="ECO:0000256" key="2">
    <source>
        <dbReference type="PROSITE-ProRule" id="PRU00110"/>
    </source>
</evidence>
<keyword evidence="5" id="KW-1185">Reference proteome</keyword>
<sequence>MSNPIDKPHDEPVCNLDYLLVNLGRNRAAAERLIRLFIDNHPQLTARLESAAAAGDVPALQDAVHDIRSSCVLFSAHQAVALARELEYALYNQRRGDGATDWVVRSAALVRALAQVCAELRRHLASTEN</sequence>
<dbReference type="SUPFAM" id="SSF47226">
    <property type="entry name" value="Histidine-containing phosphotransfer domain, HPT domain"/>
    <property type="match status" value="1"/>
</dbReference>
<dbReference type="AlphaFoldDB" id="A0A495WFW2"/>
<dbReference type="GO" id="GO:0004672">
    <property type="term" value="F:protein kinase activity"/>
    <property type="evidence" value="ECO:0007669"/>
    <property type="project" value="UniProtKB-ARBA"/>
</dbReference>
<dbReference type="InterPro" id="IPR008207">
    <property type="entry name" value="Sig_transdc_His_kin_Hpt_dom"/>
</dbReference>
<dbReference type="InterPro" id="IPR036641">
    <property type="entry name" value="HPT_dom_sf"/>
</dbReference>
<reference evidence="4 5" key="1">
    <citation type="submission" date="2018-10" db="EMBL/GenBank/DDBJ databases">
        <title>Genomic Encyclopedia of Type Strains, Phase IV (KMG-IV): sequencing the most valuable type-strain genomes for metagenomic binning, comparative biology and taxonomic classification.</title>
        <authorList>
            <person name="Goeker M."/>
        </authorList>
    </citation>
    <scope>NUCLEOTIDE SEQUENCE [LARGE SCALE GENOMIC DNA]</scope>
    <source>
        <strain evidence="4 5">DSM 23841</strain>
    </source>
</reference>
<feature type="modified residue" description="Phosphohistidine" evidence="2">
    <location>
        <position position="65"/>
    </location>
</feature>
<dbReference type="PROSITE" id="PS50894">
    <property type="entry name" value="HPT"/>
    <property type="match status" value="1"/>
</dbReference>
<proteinExistence type="predicted"/>